<reference evidence="1" key="2">
    <citation type="submission" date="2025-09" db="UniProtKB">
        <authorList>
            <consortium name="Ensembl"/>
        </authorList>
    </citation>
    <scope>IDENTIFICATION</scope>
</reference>
<dbReference type="GeneTree" id="ENSGT00960000193048"/>
<evidence type="ECO:0000313" key="2">
    <source>
        <dbReference type="Proteomes" id="UP000694404"/>
    </source>
</evidence>
<evidence type="ECO:0000313" key="1">
    <source>
        <dbReference type="Ensembl" id="ENSCABP00000028764.1"/>
    </source>
</evidence>
<dbReference type="AlphaFoldDB" id="A0A8C0J8X5"/>
<dbReference type="Ensembl" id="ENSCABT00000031527.1">
    <property type="protein sequence ID" value="ENSCABP00000028764.1"/>
    <property type="gene ID" value="ENSCABG00000021136.1"/>
</dbReference>
<accession>A0A8C0J8X5</accession>
<name>A0A8C0J8X5_CHEAB</name>
<protein>
    <submittedName>
        <fullName evidence="1">Uncharacterized protein</fullName>
    </submittedName>
</protein>
<sequence length="127" mass="14208">PRWRQREGRRGDLTRHARWADADGGGVSVIREVATAAGVGQVRSAPRCQSPRGSCCQTGRFLAAMAGYEYVTPEQLAGFDKYKYSAVDSNPLSLYVMHPFWNTIVKPLTMSMFQIECGSWWVSSTSW</sequence>
<reference evidence="1" key="1">
    <citation type="submission" date="2025-08" db="UniProtKB">
        <authorList>
            <consortium name="Ensembl"/>
        </authorList>
    </citation>
    <scope>IDENTIFICATION</scope>
</reference>
<organism evidence="1 2">
    <name type="scientific">Chelonoidis abingdonii</name>
    <name type="common">Abingdon island giant tortoise</name>
    <name type="synonym">Testudo abingdonii</name>
    <dbReference type="NCBI Taxonomy" id="106734"/>
    <lineage>
        <taxon>Eukaryota</taxon>
        <taxon>Metazoa</taxon>
        <taxon>Chordata</taxon>
        <taxon>Craniata</taxon>
        <taxon>Vertebrata</taxon>
        <taxon>Euteleostomi</taxon>
        <taxon>Archelosauria</taxon>
        <taxon>Testudinata</taxon>
        <taxon>Testudines</taxon>
        <taxon>Cryptodira</taxon>
        <taxon>Durocryptodira</taxon>
        <taxon>Testudinoidea</taxon>
        <taxon>Testudinidae</taxon>
        <taxon>Chelonoidis</taxon>
    </lineage>
</organism>
<keyword evidence="2" id="KW-1185">Reference proteome</keyword>
<dbReference type="Proteomes" id="UP000694404">
    <property type="component" value="Unplaced"/>
</dbReference>
<proteinExistence type="predicted"/>